<evidence type="ECO:0000256" key="2">
    <source>
        <dbReference type="ARBA" id="ARBA00007663"/>
    </source>
</evidence>
<dbReference type="GO" id="GO:0008033">
    <property type="term" value="P:tRNA processing"/>
    <property type="evidence" value="ECO:0007669"/>
    <property type="project" value="UniProtKB-KW"/>
</dbReference>
<sequence length="229" mass="25356">MRRPGIISLPTDDKSLKYRDFLHKVSAVLKNGGVVVAPTDTVYGLLAHAQKKKAISRIQNIKGRNIKKPMPVLVGNFKQAERFGKFSLKSKKLVRKLWPGPYTVVVNGRERMLLGAISPDGSIGLRIPKNKWLQDLIKITGAPLVATSANPAAKKAAKTAGQAAKYFLNAHHKPDLFVDAGLISKRPSIIIDCRVWPPIILRGRINVKLKAQTKPKKQQPRKQTPDKSQ</sequence>
<dbReference type="NCBIfam" id="TIGR00057">
    <property type="entry name" value="L-threonylcarbamoyladenylate synthase"/>
    <property type="match status" value="1"/>
</dbReference>
<dbReference type="Pfam" id="PF01300">
    <property type="entry name" value="Sua5_yciO_yrdC"/>
    <property type="match status" value="1"/>
</dbReference>
<keyword evidence="7" id="KW-0548">Nucleotidyltransferase</keyword>
<comment type="caution">
    <text evidence="14">The sequence shown here is derived from an EMBL/GenBank/DDBJ whole genome shotgun (WGS) entry which is preliminary data.</text>
</comment>
<evidence type="ECO:0000256" key="4">
    <source>
        <dbReference type="ARBA" id="ARBA00022490"/>
    </source>
</evidence>
<keyword evidence="4" id="KW-0963">Cytoplasm</keyword>
<dbReference type="GO" id="GO:0006450">
    <property type="term" value="P:regulation of translational fidelity"/>
    <property type="evidence" value="ECO:0007669"/>
    <property type="project" value="TreeGrafter"/>
</dbReference>
<dbReference type="GO" id="GO:0000049">
    <property type="term" value="F:tRNA binding"/>
    <property type="evidence" value="ECO:0007669"/>
    <property type="project" value="TreeGrafter"/>
</dbReference>
<comment type="subcellular location">
    <subcellularLocation>
        <location evidence="1">Cytoplasm</location>
    </subcellularLocation>
</comment>
<proteinExistence type="inferred from homology"/>
<evidence type="ECO:0000256" key="1">
    <source>
        <dbReference type="ARBA" id="ARBA00004496"/>
    </source>
</evidence>
<dbReference type="SUPFAM" id="SSF55821">
    <property type="entry name" value="YrdC/RibB"/>
    <property type="match status" value="1"/>
</dbReference>
<evidence type="ECO:0000256" key="6">
    <source>
        <dbReference type="ARBA" id="ARBA00022694"/>
    </source>
</evidence>
<dbReference type="InterPro" id="IPR017945">
    <property type="entry name" value="DHBP_synth_RibB-like_a/b_dom"/>
</dbReference>
<feature type="domain" description="YrdC-like" evidence="13">
    <location>
        <begin position="19"/>
        <end position="205"/>
    </location>
</feature>
<dbReference type="GO" id="GO:0005524">
    <property type="term" value="F:ATP binding"/>
    <property type="evidence" value="ECO:0007669"/>
    <property type="project" value="UniProtKB-KW"/>
</dbReference>
<dbReference type="EMBL" id="MHSW01000031">
    <property type="protein sequence ID" value="OHA50678.1"/>
    <property type="molecule type" value="Genomic_DNA"/>
</dbReference>
<evidence type="ECO:0000313" key="14">
    <source>
        <dbReference type="EMBL" id="OHA50678.1"/>
    </source>
</evidence>
<evidence type="ECO:0000259" key="13">
    <source>
        <dbReference type="PROSITE" id="PS51163"/>
    </source>
</evidence>
<evidence type="ECO:0000256" key="11">
    <source>
        <dbReference type="ARBA" id="ARBA00048366"/>
    </source>
</evidence>
<gene>
    <name evidence="14" type="ORF">A3A97_02020</name>
</gene>
<evidence type="ECO:0000256" key="12">
    <source>
        <dbReference type="SAM" id="MobiDB-lite"/>
    </source>
</evidence>
<keyword evidence="5" id="KW-0808">Transferase</keyword>
<keyword evidence="8" id="KW-0547">Nucleotide-binding</keyword>
<evidence type="ECO:0000256" key="7">
    <source>
        <dbReference type="ARBA" id="ARBA00022695"/>
    </source>
</evidence>
<dbReference type="PROSITE" id="PS51163">
    <property type="entry name" value="YRDC"/>
    <property type="match status" value="1"/>
</dbReference>
<evidence type="ECO:0000313" key="15">
    <source>
        <dbReference type="Proteomes" id="UP000176951"/>
    </source>
</evidence>
<evidence type="ECO:0000256" key="9">
    <source>
        <dbReference type="ARBA" id="ARBA00022840"/>
    </source>
</evidence>
<dbReference type="InterPro" id="IPR050156">
    <property type="entry name" value="TC-AMP_synthase_SUA5"/>
</dbReference>
<feature type="region of interest" description="Disordered" evidence="12">
    <location>
        <begin position="210"/>
        <end position="229"/>
    </location>
</feature>
<dbReference type="PANTHER" id="PTHR17490:SF16">
    <property type="entry name" value="THREONYLCARBAMOYL-AMP SYNTHASE"/>
    <property type="match status" value="1"/>
</dbReference>
<dbReference type="InterPro" id="IPR006070">
    <property type="entry name" value="Sua5-like_dom"/>
</dbReference>
<dbReference type="GO" id="GO:0003725">
    <property type="term" value="F:double-stranded RNA binding"/>
    <property type="evidence" value="ECO:0007669"/>
    <property type="project" value="InterPro"/>
</dbReference>
<reference evidence="14 15" key="1">
    <citation type="journal article" date="2016" name="Nat. Commun.">
        <title>Thousands of microbial genomes shed light on interconnected biogeochemical processes in an aquifer system.</title>
        <authorList>
            <person name="Anantharaman K."/>
            <person name="Brown C.T."/>
            <person name="Hug L.A."/>
            <person name="Sharon I."/>
            <person name="Castelle C.J."/>
            <person name="Probst A.J."/>
            <person name="Thomas B.C."/>
            <person name="Singh A."/>
            <person name="Wilkins M.J."/>
            <person name="Karaoz U."/>
            <person name="Brodie E.L."/>
            <person name="Williams K.H."/>
            <person name="Hubbard S.S."/>
            <person name="Banfield J.F."/>
        </authorList>
    </citation>
    <scope>NUCLEOTIDE SEQUENCE [LARGE SCALE GENOMIC DNA]</scope>
</reference>
<dbReference type="AlphaFoldDB" id="A0A1G2PQT7"/>
<feature type="compositionally biased region" description="Basic residues" evidence="12">
    <location>
        <begin position="210"/>
        <end position="220"/>
    </location>
</feature>
<dbReference type="GO" id="GO:0005737">
    <property type="term" value="C:cytoplasm"/>
    <property type="evidence" value="ECO:0007669"/>
    <property type="project" value="UniProtKB-SubCell"/>
</dbReference>
<dbReference type="GO" id="GO:0061710">
    <property type="term" value="F:L-threonylcarbamoyladenylate synthase"/>
    <property type="evidence" value="ECO:0007669"/>
    <property type="project" value="UniProtKB-EC"/>
</dbReference>
<organism evidence="14 15">
    <name type="scientific">Candidatus Terrybacteria bacterium RIFCSPLOWO2_01_FULL_40_23</name>
    <dbReference type="NCBI Taxonomy" id="1802366"/>
    <lineage>
        <taxon>Bacteria</taxon>
        <taxon>Candidatus Terryibacteriota</taxon>
    </lineage>
</organism>
<dbReference type="Proteomes" id="UP000176951">
    <property type="component" value="Unassembled WGS sequence"/>
</dbReference>
<comment type="catalytic activity">
    <reaction evidence="11">
        <text>L-threonine + hydrogencarbonate + ATP = L-threonylcarbamoyladenylate + diphosphate + H2O</text>
        <dbReference type="Rhea" id="RHEA:36407"/>
        <dbReference type="ChEBI" id="CHEBI:15377"/>
        <dbReference type="ChEBI" id="CHEBI:17544"/>
        <dbReference type="ChEBI" id="CHEBI:30616"/>
        <dbReference type="ChEBI" id="CHEBI:33019"/>
        <dbReference type="ChEBI" id="CHEBI:57926"/>
        <dbReference type="ChEBI" id="CHEBI:73682"/>
        <dbReference type="EC" id="2.7.7.87"/>
    </reaction>
</comment>
<accession>A0A1G2PQT7</accession>
<dbReference type="Gene3D" id="3.90.870.10">
    <property type="entry name" value="DHBP synthase"/>
    <property type="match status" value="1"/>
</dbReference>
<evidence type="ECO:0000256" key="8">
    <source>
        <dbReference type="ARBA" id="ARBA00022741"/>
    </source>
</evidence>
<dbReference type="PANTHER" id="PTHR17490">
    <property type="entry name" value="SUA5"/>
    <property type="match status" value="1"/>
</dbReference>
<dbReference type="EC" id="2.7.7.87" evidence="3"/>
<name>A0A1G2PQT7_9BACT</name>
<evidence type="ECO:0000256" key="10">
    <source>
        <dbReference type="ARBA" id="ARBA00029774"/>
    </source>
</evidence>
<keyword evidence="6" id="KW-0819">tRNA processing</keyword>
<keyword evidence="9" id="KW-0067">ATP-binding</keyword>
<evidence type="ECO:0000256" key="5">
    <source>
        <dbReference type="ARBA" id="ARBA00022679"/>
    </source>
</evidence>
<protein>
    <recommendedName>
        <fullName evidence="10">L-threonylcarbamoyladenylate synthase</fullName>
        <ecNumber evidence="3">2.7.7.87</ecNumber>
    </recommendedName>
    <alternativeName>
        <fullName evidence="10">L-threonylcarbamoyladenylate synthase</fullName>
    </alternativeName>
</protein>
<comment type="similarity">
    <text evidence="2">Belongs to the SUA5 family.</text>
</comment>
<evidence type="ECO:0000256" key="3">
    <source>
        <dbReference type="ARBA" id="ARBA00012584"/>
    </source>
</evidence>